<dbReference type="Gene3D" id="1.25.40.10">
    <property type="entry name" value="Tetratricopeptide repeat domain"/>
    <property type="match status" value="1"/>
</dbReference>
<dbReference type="PANTHER" id="PTHR12788">
    <property type="entry name" value="PROTEIN-TYROSINE SULFOTRANSFERASE 2"/>
    <property type="match status" value="1"/>
</dbReference>
<comment type="caution">
    <text evidence="2">The sequence shown here is derived from an EMBL/GenBank/DDBJ whole genome shotgun (WGS) entry which is preliminary data.</text>
</comment>
<dbReference type="AlphaFoldDB" id="A0A853KUS9"/>
<evidence type="ECO:0000313" key="2">
    <source>
        <dbReference type="EMBL" id="OAZ07850.1"/>
    </source>
</evidence>
<dbReference type="EMBL" id="JPVZ01000013">
    <property type="protein sequence ID" value="OAZ07850.1"/>
    <property type="molecule type" value="Genomic_DNA"/>
</dbReference>
<dbReference type="Proteomes" id="UP000094009">
    <property type="component" value="Unassembled WGS sequence"/>
</dbReference>
<evidence type="ECO:0000313" key="3">
    <source>
        <dbReference type="Proteomes" id="UP000094009"/>
    </source>
</evidence>
<sequence>MTQSNKDIAHEMKQAMSVGQFDRAAKIGARLLRLHPKRTDIEIMTAVSELHGTYLANAGRRLKKLFNSLSLDDRYWGPVAQNFLRYAYQTNDFGSLEAAVRKRIHAAPQNDLLPYVLADVLFQAEVYKSPGLSVAPSLSEAIEILRAITPENPKFEDSQSLLARIYLHQEQHAQAFDLLEEYVARNAENMSVRMLLASSYALAGEAEKAVAACHRIIELDPSFSAQPYLIISFMRPQSMPEGACGVLDAMLDKADIAKGERYKAAFARAKIEEMKGNMKEAFDLYRLGHSANRSERPFDMPRELMELARLRDMAGSVPVLEDVSSENEDGPRPIFIVGMPRSGTTLTERILGAHPDVHAAGEIGDFAKAVIDVVGRGQISDQLARIDAKAAKKIRKQYLAALKAYAPEKRFVTNKTPANFLRVEMIRRVFPDAPIIHTHRHPLATCLSIYTTPFSIPMRYSDDLGELADYYRGYVGLMNASFEADHNGQLYDLSYEDLVSDPEAVAQDYLAHCGLDWHPGCLEFYRAGKVAATASMIQVRRPINQDSVEKWQRFEPFIGPLASLADDPYVQQWSAARKSSRRAVAA</sequence>
<dbReference type="PANTHER" id="PTHR12788:SF10">
    <property type="entry name" value="PROTEIN-TYROSINE SULFOTRANSFERASE"/>
    <property type="match status" value="1"/>
</dbReference>
<dbReference type="SUPFAM" id="SSF52540">
    <property type="entry name" value="P-loop containing nucleoside triphosphate hydrolases"/>
    <property type="match status" value="1"/>
</dbReference>
<keyword evidence="1" id="KW-0808">Transferase</keyword>
<dbReference type="Pfam" id="PF14559">
    <property type="entry name" value="TPR_19"/>
    <property type="match status" value="1"/>
</dbReference>
<dbReference type="InterPro" id="IPR019734">
    <property type="entry name" value="TPR_rpt"/>
</dbReference>
<dbReference type="InterPro" id="IPR026634">
    <property type="entry name" value="TPST-like"/>
</dbReference>
<dbReference type="SUPFAM" id="SSF48452">
    <property type="entry name" value="TPR-like"/>
    <property type="match status" value="1"/>
</dbReference>
<evidence type="ECO:0008006" key="4">
    <source>
        <dbReference type="Google" id="ProtNLM"/>
    </source>
</evidence>
<dbReference type="Gene3D" id="3.40.50.300">
    <property type="entry name" value="P-loop containing nucleotide triphosphate hydrolases"/>
    <property type="match status" value="1"/>
</dbReference>
<dbReference type="SMART" id="SM00028">
    <property type="entry name" value="TPR"/>
    <property type="match status" value="3"/>
</dbReference>
<dbReference type="Pfam" id="PF13469">
    <property type="entry name" value="Sulfotransfer_3"/>
    <property type="match status" value="1"/>
</dbReference>
<dbReference type="InterPro" id="IPR027417">
    <property type="entry name" value="P-loop_NTPase"/>
</dbReference>
<organism evidence="2 3">
    <name type="scientific">Thalassospira tepidiphila MCCC 1A03514</name>
    <dbReference type="NCBI Taxonomy" id="1177930"/>
    <lineage>
        <taxon>Bacteria</taxon>
        <taxon>Pseudomonadati</taxon>
        <taxon>Pseudomonadota</taxon>
        <taxon>Alphaproteobacteria</taxon>
        <taxon>Rhodospirillales</taxon>
        <taxon>Thalassospiraceae</taxon>
        <taxon>Thalassospira</taxon>
    </lineage>
</organism>
<dbReference type="InterPro" id="IPR011990">
    <property type="entry name" value="TPR-like_helical_dom_sf"/>
</dbReference>
<accession>A0A853KUS9</accession>
<evidence type="ECO:0000256" key="1">
    <source>
        <dbReference type="ARBA" id="ARBA00022679"/>
    </source>
</evidence>
<gene>
    <name evidence="2" type="ORF">TH4_19830</name>
</gene>
<proteinExistence type="predicted"/>
<name>A0A853KUS9_9PROT</name>
<dbReference type="GO" id="GO:0008476">
    <property type="term" value="F:protein-tyrosine sulfotransferase activity"/>
    <property type="evidence" value="ECO:0007669"/>
    <property type="project" value="InterPro"/>
</dbReference>
<reference evidence="2 3" key="1">
    <citation type="submission" date="2014-07" db="EMBL/GenBank/DDBJ databases">
        <title>Draft genome sequence of Thalassospira tepidiphila 1-1B.</title>
        <authorList>
            <person name="Lai Q."/>
            <person name="Shao Z."/>
        </authorList>
    </citation>
    <scope>NUCLEOTIDE SEQUENCE [LARGE SCALE GENOMIC DNA]</scope>
    <source>
        <strain evidence="2 3">MCCC 1A03514</strain>
    </source>
</reference>
<protein>
    <recommendedName>
        <fullName evidence="4">Sulfotransferase</fullName>
    </recommendedName>
</protein>